<sequence length="152" mass="16530">MSGEITAAVAGLQPGDEIAVTDWFAITQADVDAHAQLTGDDDWVHTDPERVRAEGLFAGTTIVQGSLILAQLVRLARALPADPAGHIRLNYGFDRVRFTAPLPTGRRVRARFRLVGVEDRGDRGVLSTVDVTFEHTDAVVAVVRWKGLTLPY</sequence>
<protein>
    <submittedName>
        <fullName evidence="3">Acyl dehydratase</fullName>
    </submittedName>
</protein>
<gene>
    <name evidence="3" type="ORF">GA0070564_11257</name>
</gene>
<dbReference type="InterPro" id="IPR029069">
    <property type="entry name" value="HotDog_dom_sf"/>
</dbReference>
<dbReference type="AlphaFoldDB" id="A0A1C5AL02"/>
<dbReference type="Pfam" id="PF01575">
    <property type="entry name" value="MaoC_dehydratas"/>
    <property type="match status" value="1"/>
</dbReference>
<dbReference type="Gene3D" id="3.10.129.10">
    <property type="entry name" value="Hotdog Thioesterase"/>
    <property type="match status" value="1"/>
</dbReference>
<dbReference type="SUPFAM" id="SSF54637">
    <property type="entry name" value="Thioesterase/thiol ester dehydrase-isomerase"/>
    <property type="match status" value="1"/>
</dbReference>
<dbReference type="PANTHER" id="PTHR42993:SF1">
    <property type="entry name" value="MAOC-LIKE DEHYDRATASE DOMAIN-CONTAINING PROTEIN"/>
    <property type="match status" value="1"/>
</dbReference>
<evidence type="ECO:0000256" key="1">
    <source>
        <dbReference type="ARBA" id="ARBA00005254"/>
    </source>
</evidence>
<feature type="domain" description="MaoC-like" evidence="2">
    <location>
        <begin position="14"/>
        <end position="123"/>
    </location>
</feature>
<accession>A0A1C5AL02</accession>
<dbReference type="EMBL" id="FMCX01000012">
    <property type="protein sequence ID" value="SCF45910.1"/>
    <property type="molecule type" value="Genomic_DNA"/>
</dbReference>
<evidence type="ECO:0000313" key="4">
    <source>
        <dbReference type="Proteomes" id="UP000199504"/>
    </source>
</evidence>
<dbReference type="InterPro" id="IPR002539">
    <property type="entry name" value="MaoC-like_dom"/>
</dbReference>
<reference evidence="4" key="1">
    <citation type="submission" date="2016-06" db="EMBL/GenBank/DDBJ databases">
        <authorList>
            <person name="Varghese N."/>
            <person name="Submissions Spin"/>
        </authorList>
    </citation>
    <scope>NUCLEOTIDE SEQUENCE [LARGE SCALE GENOMIC DNA]</scope>
    <source>
        <strain evidence="4">DSM 44830</strain>
    </source>
</reference>
<keyword evidence="4" id="KW-1185">Reference proteome</keyword>
<dbReference type="Proteomes" id="UP000199504">
    <property type="component" value="Unassembled WGS sequence"/>
</dbReference>
<name>A0A1C5AL02_9ACTN</name>
<dbReference type="STRING" id="262898.GA0070564_11257"/>
<dbReference type="PANTHER" id="PTHR42993">
    <property type="entry name" value="MAOC-LIKE DEHYDRATASE DOMAIN-CONTAINING PROTEIN"/>
    <property type="match status" value="1"/>
</dbReference>
<dbReference type="RefSeq" id="WP_176730865.1">
    <property type="nucleotide sequence ID" value="NZ_FMCX01000012.1"/>
</dbReference>
<evidence type="ECO:0000313" key="3">
    <source>
        <dbReference type="EMBL" id="SCF45910.1"/>
    </source>
</evidence>
<comment type="similarity">
    <text evidence="1">Belongs to the enoyl-CoA hydratase/isomerase family.</text>
</comment>
<evidence type="ECO:0000259" key="2">
    <source>
        <dbReference type="Pfam" id="PF01575"/>
    </source>
</evidence>
<organism evidence="3 4">
    <name type="scientific">Micromonospora mirobrigensis</name>
    <dbReference type="NCBI Taxonomy" id="262898"/>
    <lineage>
        <taxon>Bacteria</taxon>
        <taxon>Bacillati</taxon>
        <taxon>Actinomycetota</taxon>
        <taxon>Actinomycetes</taxon>
        <taxon>Micromonosporales</taxon>
        <taxon>Micromonosporaceae</taxon>
        <taxon>Micromonospora</taxon>
    </lineage>
</organism>
<proteinExistence type="inferred from homology"/>